<evidence type="ECO:0000313" key="2">
    <source>
        <dbReference type="WBParaSite" id="L893_g2455.t1"/>
    </source>
</evidence>
<organism evidence="1 2">
    <name type="scientific">Steinernema glaseri</name>
    <dbReference type="NCBI Taxonomy" id="37863"/>
    <lineage>
        <taxon>Eukaryota</taxon>
        <taxon>Metazoa</taxon>
        <taxon>Ecdysozoa</taxon>
        <taxon>Nematoda</taxon>
        <taxon>Chromadorea</taxon>
        <taxon>Rhabditida</taxon>
        <taxon>Tylenchina</taxon>
        <taxon>Panagrolaimomorpha</taxon>
        <taxon>Strongyloidoidea</taxon>
        <taxon>Steinernematidae</taxon>
        <taxon>Steinernema</taxon>
    </lineage>
</organism>
<sequence length="153" mass="17320">MKAMLWSMRTFPYFEMPLSLMTSPLCHSRNVRRALLSEVSGCLHELLLRPNKFSVVHDPRDGANSAKRSGHNRGMERGTESFYETLNVQLSLDGIQKHFRWAFFGAQDKKSQSDVAIFSPGGLSSTRSLLDWGFDGRLGLARAVSIQSRLMKR</sequence>
<evidence type="ECO:0000313" key="1">
    <source>
        <dbReference type="Proteomes" id="UP000095287"/>
    </source>
</evidence>
<dbReference type="Proteomes" id="UP000095287">
    <property type="component" value="Unplaced"/>
</dbReference>
<keyword evidence="1" id="KW-1185">Reference proteome</keyword>
<protein>
    <submittedName>
        <fullName evidence="2">Uncharacterized protein</fullName>
    </submittedName>
</protein>
<name>A0A1I7ZAQ6_9BILA</name>
<proteinExistence type="predicted"/>
<reference evidence="2" key="1">
    <citation type="submission" date="2016-11" db="UniProtKB">
        <authorList>
            <consortium name="WormBaseParasite"/>
        </authorList>
    </citation>
    <scope>IDENTIFICATION</scope>
</reference>
<accession>A0A1I7ZAQ6</accession>
<dbReference type="AlphaFoldDB" id="A0A1I7ZAQ6"/>
<dbReference type="WBParaSite" id="L893_g2455.t1">
    <property type="protein sequence ID" value="L893_g2455.t1"/>
    <property type="gene ID" value="L893_g2455"/>
</dbReference>